<dbReference type="STRING" id="36844.SAMN04488501_10226"/>
<evidence type="ECO:0000313" key="3">
    <source>
        <dbReference type="EMBL" id="KOA19878.1"/>
    </source>
</evidence>
<dbReference type="InterPro" id="IPR041985">
    <property type="entry name" value="Ribosomal_eL14_KOW"/>
</dbReference>
<keyword evidence="1" id="KW-0689">Ribosomal protein</keyword>
<dbReference type="InterPro" id="IPR014722">
    <property type="entry name" value="Rib_uL2_dom2"/>
</dbReference>
<reference evidence="4" key="1">
    <citation type="submission" date="2015-08" db="EMBL/GenBank/DDBJ databases">
        <title>Genome sequence of the strict anaerobe Clostridium homopropionicum LuHBu1 (DSM 5847T).</title>
        <authorList>
            <person name="Poehlein A."/>
            <person name="Beck M."/>
            <person name="Schiel-Bengelsdorf B."/>
            <person name="Bengelsdorf F.R."/>
            <person name="Daniel R."/>
            <person name="Duerre P."/>
        </authorList>
    </citation>
    <scope>NUCLEOTIDE SEQUENCE [LARGE SCALE GENOMIC DNA]</scope>
    <source>
        <strain evidence="4">DSM 5847</strain>
    </source>
</reference>
<organism evidence="3 4">
    <name type="scientific">Clostridium homopropionicum DSM 5847</name>
    <dbReference type="NCBI Taxonomy" id="1121318"/>
    <lineage>
        <taxon>Bacteria</taxon>
        <taxon>Bacillati</taxon>
        <taxon>Bacillota</taxon>
        <taxon>Clostridia</taxon>
        <taxon>Eubacteriales</taxon>
        <taxon>Clostridiaceae</taxon>
        <taxon>Clostridium</taxon>
    </lineage>
</organism>
<comment type="caution">
    <text evidence="3">The sequence shown here is derived from an EMBL/GenBank/DDBJ whole genome shotgun (WGS) entry which is preliminary data.</text>
</comment>
<dbReference type="Proteomes" id="UP000037043">
    <property type="component" value="Unassembled WGS sequence"/>
</dbReference>
<protein>
    <recommendedName>
        <fullName evidence="5">50S ribosomal protein L14e</fullName>
    </recommendedName>
</protein>
<sequence>MYNEDLIGKVVYSKAGRDSGRPFMILNILNDEYVSIVDGELRKIEKPKKKKLKHLIVTKDVLEDIKELIISGENISNVLIRKCLVNRCDNKEG</sequence>
<proteinExistence type="predicted"/>
<evidence type="ECO:0008006" key="5">
    <source>
        <dbReference type="Google" id="ProtNLM"/>
    </source>
</evidence>
<accession>A0A0L6ZAR3</accession>
<dbReference type="CDD" id="cd06088">
    <property type="entry name" value="KOW_RPL14"/>
    <property type="match status" value="1"/>
</dbReference>
<dbReference type="EMBL" id="LHUR01000022">
    <property type="protein sequence ID" value="KOA19878.1"/>
    <property type="molecule type" value="Genomic_DNA"/>
</dbReference>
<dbReference type="GO" id="GO:0005840">
    <property type="term" value="C:ribosome"/>
    <property type="evidence" value="ECO:0007669"/>
    <property type="project" value="UniProtKB-KW"/>
</dbReference>
<dbReference type="InterPro" id="IPR008991">
    <property type="entry name" value="Translation_prot_SH3-like_sf"/>
</dbReference>
<evidence type="ECO:0000256" key="1">
    <source>
        <dbReference type="ARBA" id="ARBA00022980"/>
    </source>
</evidence>
<dbReference type="GO" id="GO:1990904">
    <property type="term" value="C:ribonucleoprotein complex"/>
    <property type="evidence" value="ECO:0007669"/>
    <property type="project" value="UniProtKB-KW"/>
</dbReference>
<dbReference type="Gene3D" id="2.30.30.30">
    <property type="match status" value="1"/>
</dbReference>
<dbReference type="SUPFAM" id="SSF50104">
    <property type="entry name" value="Translation proteins SH3-like domain"/>
    <property type="match status" value="1"/>
</dbReference>
<name>A0A0L6ZAR3_9CLOT</name>
<evidence type="ECO:0000256" key="2">
    <source>
        <dbReference type="ARBA" id="ARBA00023274"/>
    </source>
</evidence>
<gene>
    <name evidence="3" type="ORF">CLHOM_19670</name>
</gene>
<keyword evidence="2" id="KW-0687">Ribonucleoprotein</keyword>
<keyword evidence="4" id="KW-1185">Reference proteome</keyword>
<evidence type="ECO:0000313" key="4">
    <source>
        <dbReference type="Proteomes" id="UP000037043"/>
    </source>
</evidence>
<dbReference type="PATRIC" id="fig|1121318.3.peg.1988"/>
<dbReference type="AlphaFoldDB" id="A0A0L6ZAR3"/>